<evidence type="ECO:0000313" key="3">
    <source>
        <dbReference type="Proteomes" id="UP000674938"/>
    </source>
</evidence>
<protein>
    <submittedName>
        <fullName evidence="2">VOC family protein</fullName>
    </submittedName>
</protein>
<feature type="domain" description="PhnB-like" evidence="1">
    <location>
        <begin position="2"/>
        <end position="132"/>
    </location>
</feature>
<reference evidence="2" key="1">
    <citation type="submission" date="2020-12" db="EMBL/GenBank/DDBJ databases">
        <title>Vagococcus allomyrinae sp. nov. and Enterococcus lavae sp. nov., isolated from the larvae of Allomyrina dichotoma.</title>
        <authorList>
            <person name="Lee S.D."/>
        </authorList>
    </citation>
    <scope>NUCLEOTIDE SEQUENCE</scope>
    <source>
        <strain evidence="2">BWB3-3</strain>
    </source>
</reference>
<dbReference type="Gene3D" id="3.10.180.10">
    <property type="entry name" value="2,3-Dihydroxybiphenyl 1,2-Dioxygenase, domain 1"/>
    <property type="match status" value="1"/>
</dbReference>
<name>A0A940P5E7_9ENTE</name>
<accession>A0A940P5E7</accession>
<dbReference type="Proteomes" id="UP000674938">
    <property type="component" value="Unassembled WGS sequence"/>
</dbReference>
<dbReference type="SUPFAM" id="SSF54593">
    <property type="entry name" value="Glyoxalase/Bleomycin resistance protein/Dihydroxybiphenyl dioxygenase"/>
    <property type="match status" value="1"/>
</dbReference>
<dbReference type="AlphaFoldDB" id="A0A940P5E7"/>
<dbReference type="RefSeq" id="WP_209528575.1">
    <property type="nucleotide sequence ID" value="NZ_JAEEGA010000008.1"/>
</dbReference>
<sequence>MIMPYLSFQGNCEEAFLWYQKIFNGQIEHLARYEEIGNSLELTADQKKQIMHGQLKLTDTGYISGSDSFRPVSAGNTLTIHVHLPDEKSANNVFDALATEGVILSPLATNPPPDNHGISGSVTDKFGFTWIVSALKN</sequence>
<dbReference type="InterPro" id="IPR029068">
    <property type="entry name" value="Glyas_Bleomycin-R_OHBP_Dase"/>
</dbReference>
<dbReference type="PANTHER" id="PTHR33990:SF1">
    <property type="entry name" value="PROTEIN YJDN"/>
    <property type="match status" value="1"/>
</dbReference>
<dbReference type="Pfam" id="PF06983">
    <property type="entry name" value="3-dmu-9_3-mt"/>
    <property type="match status" value="1"/>
</dbReference>
<evidence type="ECO:0000259" key="1">
    <source>
        <dbReference type="Pfam" id="PF06983"/>
    </source>
</evidence>
<gene>
    <name evidence="2" type="ORF">I6N95_12840</name>
</gene>
<organism evidence="2 3">
    <name type="scientific">Vagococcus allomyrinae</name>
    <dbReference type="NCBI Taxonomy" id="2794353"/>
    <lineage>
        <taxon>Bacteria</taxon>
        <taxon>Bacillati</taxon>
        <taxon>Bacillota</taxon>
        <taxon>Bacilli</taxon>
        <taxon>Lactobacillales</taxon>
        <taxon>Enterococcaceae</taxon>
        <taxon>Vagococcus</taxon>
    </lineage>
</organism>
<comment type="caution">
    <text evidence="2">The sequence shown here is derived from an EMBL/GenBank/DDBJ whole genome shotgun (WGS) entry which is preliminary data.</text>
</comment>
<proteinExistence type="predicted"/>
<keyword evidence="3" id="KW-1185">Reference proteome</keyword>
<dbReference type="EMBL" id="JAEEGA010000008">
    <property type="protein sequence ID" value="MBP1041899.1"/>
    <property type="molecule type" value="Genomic_DNA"/>
</dbReference>
<evidence type="ECO:0000313" key="2">
    <source>
        <dbReference type="EMBL" id="MBP1041899.1"/>
    </source>
</evidence>
<dbReference type="InterPro" id="IPR028973">
    <property type="entry name" value="PhnB-like"/>
</dbReference>
<dbReference type="PANTHER" id="PTHR33990">
    <property type="entry name" value="PROTEIN YJDN-RELATED"/>
    <property type="match status" value="1"/>
</dbReference>